<dbReference type="Proteomes" id="UP000626109">
    <property type="component" value="Unassembled WGS sequence"/>
</dbReference>
<comment type="caution">
    <text evidence="2">The sequence shown here is derived from an EMBL/GenBank/DDBJ whole genome shotgun (WGS) entry which is preliminary data.</text>
</comment>
<dbReference type="AlphaFoldDB" id="A0A813KLX8"/>
<feature type="compositionally biased region" description="Polar residues" evidence="1">
    <location>
        <begin position="33"/>
        <end position="54"/>
    </location>
</feature>
<evidence type="ECO:0000313" key="2">
    <source>
        <dbReference type="EMBL" id="CAE8704788.1"/>
    </source>
</evidence>
<gene>
    <name evidence="2" type="ORF">PGLA2088_LOCUS33366</name>
</gene>
<dbReference type="EMBL" id="CAJNNW010030861">
    <property type="protein sequence ID" value="CAE8704788.1"/>
    <property type="molecule type" value="Genomic_DNA"/>
</dbReference>
<name>A0A813KLX8_POLGL</name>
<proteinExistence type="predicted"/>
<evidence type="ECO:0000313" key="3">
    <source>
        <dbReference type="Proteomes" id="UP000626109"/>
    </source>
</evidence>
<reference evidence="2" key="1">
    <citation type="submission" date="2021-02" db="EMBL/GenBank/DDBJ databases">
        <authorList>
            <person name="Dougan E. K."/>
            <person name="Rhodes N."/>
            <person name="Thang M."/>
            <person name="Chan C."/>
        </authorList>
    </citation>
    <scope>NUCLEOTIDE SEQUENCE</scope>
</reference>
<protein>
    <submittedName>
        <fullName evidence="2">Uncharacterized protein</fullName>
    </submittedName>
</protein>
<feature type="region of interest" description="Disordered" evidence="1">
    <location>
        <begin position="1"/>
        <end position="54"/>
    </location>
</feature>
<evidence type="ECO:0000256" key="1">
    <source>
        <dbReference type="SAM" id="MobiDB-lite"/>
    </source>
</evidence>
<organism evidence="2 3">
    <name type="scientific">Polarella glacialis</name>
    <name type="common">Dinoflagellate</name>
    <dbReference type="NCBI Taxonomy" id="89957"/>
    <lineage>
        <taxon>Eukaryota</taxon>
        <taxon>Sar</taxon>
        <taxon>Alveolata</taxon>
        <taxon>Dinophyceae</taxon>
        <taxon>Suessiales</taxon>
        <taxon>Suessiaceae</taxon>
        <taxon>Polarella</taxon>
    </lineage>
</organism>
<accession>A0A813KLX8</accession>
<sequence>MFPRRAHGAAPTFSSTDSRRFGAGQTCFERRVTSSSSQVTMTERDNATLQGFGS</sequence>